<dbReference type="EMBL" id="BKCP01005516">
    <property type="protein sequence ID" value="GER38551.1"/>
    <property type="molecule type" value="Genomic_DNA"/>
</dbReference>
<protein>
    <submittedName>
        <fullName evidence="8">Duplicated homeodomain-like superfamily protein</fullName>
    </submittedName>
</protein>
<dbReference type="OrthoDB" id="2143914at2759"/>
<dbReference type="PROSITE" id="PS51294">
    <property type="entry name" value="HTH_MYB"/>
    <property type="match status" value="1"/>
</dbReference>
<gene>
    <name evidence="8" type="ORF">STAS_15075</name>
</gene>
<dbReference type="InterPro" id="IPR009057">
    <property type="entry name" value="Homeodomain-like_sf"/>
</dbReference>
<dbReference type="Pfam" id="PF00249">
    <property type="entry name" value="Myb_DNA-binding"/>
    <property type="match status" value="1"/>
</dbReference>
<dbReference type="PROSITE" id="PS50090">
    <property type="entry name" value="MYB_LIKE"/>
    <property type="match status" value="1"/>
</dbReference>
<dbReference type="AlphaFoldDB" id="A0A5A7Q0Z7"/>
<evidence type="ECO:0000313" key="9">
    <source>
        <dbReference type="Proteomes" id="UP000325081"/>
    </source>
</evidence>
<comment type="caution">
    <text evidence="8">The sequence shown here is derived from an EMBL/GenBank/DDBJ whole genome shotgun (WGS) entry which is preliminary data.</text>
</comment>
<dbReference type="InterPro" id="IPR015495">
    <property type="entry name" value="Myb_TF_plants"/>
</dbReference>
<accession>A0A5A7Q0Z7</accession>
<dbReference type="InterPro" id="IPR001005">
    <property type="entry name" value="SANT/Myb"/>
</dbReference>
<evidence type="ECO:0000256" key="5">
    <source>
        <dbReference type="SAM" id="MobiDB-lite"/>
    </source>
</evidence>
<evidence type="ECO:0000256" key="1">
    <source>
        <dbReference type="ARBA" id="ARBA00004123"/>
    </source>
</evidence>
<reference evidence="9" key="1">
    <citation type="journal article" date="2019" name="Curr. Biol.">
        <title>Genome Sequence of Striga asiatica Provides Insight into the Evolution of Plant Parasitism.</title>
        <authorList>
            <person name="Yoshida S."/>
            <person name="Kim S."/>
            <person name="Wafula E.K."/>
            <person name="Tanskanen J."/>
            <person name="Kim Y.M."/>
            <person name="Honaas L."/>
            <person name="Yang Z."/>
            <person name="Spallek T."/>
            <person name="Conn C.E."/>
            <person name="Ichihashi Y."/>
            <person name="Cheong K."/>
            <person name="Cui S."/>
            <person name="Der J.P."/>
            <person name="Gundlach H."/>
            <person name="Jiao Y."/>
            <person name="Hori C."/>
            <person name="Ishida J.K."/>
            <person name="Kasahara H."/>
            <person name="Kiba T."/>
            <person name="Kim M.S."/>
            <person name="Koo N."/>
            <person name="Laohavisit A."/>
            <person name="Lee Y.H."/>
            <person name="Lumba S."/>
            <person name="McCourt P."/>
            <person name="Mortimer J.C."/>
            <person name="Mutuku J.M."/>
            <person name="Nomura T."/>
            <person name="Sasaki-Sekimoto Y."/>
            <person name="Seto Y."/>
            <person name="Wang Y."/>
            <person name="Wakatake T."/>
            <person name="Sakakibara H."/>
            <person name="Demura T."/>
            <person name="Yamaguchi S."/>
            <person name="Yoneyama K."/>
            <person name="Manabe R.I."/>
            <person name="Nelson D.C."/>
            <person name="Schulman A.H."/>
            <person name="Timko M.P."/>
            <person name="dePamphilis C.W."/>
            <person name="Choi D."/>
            <person name="Shirasu K."/>
        </authorList>
    </citation>
    <scope>NUCLEOTIDE SEQUENCE [LARGE SCALE GENOMIC DNA]</scope>
    <source>
        <strain evidence="9">cv. UVA1</strain>
    </source>
</reference>
<dbReference type="GO" id="GO:0005634">
    <property type="term" value="C:nucleus"/>
    <property type="evidence" value="ECO:0007669"/>
    <property type="project" value="UniProtKB-SubCell"/>
</dbReference>
<keyword evidence="8" id="KW-0371">Homeobox</keyword>
<keyword evidence="9" id="KW-1185">Reference proteome</keyword>
<keyword evidence="4" id="KW-0539">Nucleus</keyword>
<feature type="domain" description="Myb-like" evidence="6">
    <location>
        <begin position="52"/>
        <end position="102"/>
    </location>
</feature>
<dbReference type="GO" id="GO:0003677">
    <property type="term" value="F:DNA binding"/>
    <property type="evidence" value="ECO:0007669"/>
    <property type="project" value="UniProtKB-KW"/>
</dbReference>
<name>A0A5A7Q0Z7_STRAF</name>
<organism evidence="8 9">
    <name type="scientific">Striga asiatica</name>
    <name type="common">Asiatic witchweed</name>
    <name type="synonym">Buchnera asiatica</name>
    <dbReference type="NCBI Taxonomy" id="4170"/>
    <lineage>
        <taxon>Eukaryota</taxon>
        <taxon>Viridiplantae</taxon>
        <taxon>Streptophyta</taxon>
        <taxon>Embryophyta</taxon>
        <taxon>Tracheophyta</taxon>
        <taxon>Spermatophyta</taxon>
        <taxon>Magnoliopsida</taxon>
        <taxon>eudicotyledons</taxon>
        <taxon>Gunneridae</taxon>
        <taxon>Pentapetalae</taxon>
        <taxon>asterids</taxon>
        <taxon>lamiids</taxon>
        <taxon>Lamiales</taxon>
        <taxon>Orobanchaceae</taxon>
        <taxon>Buchnereae</taxon>
        <taxon>Striga</taxon>
    </lineage>
</organism>
<evidence type="ECO:0000313" key="8">
    <source>
        <dbReference type="EMBL" id="GER38551.1"/>
    </source>
</evidence>
<comment type="subcellular location">
    <subcellularLocation>
        <location evidence="1">Nucleus</location>
    </subcellularLocation>
</comment>
<keyword evidence="2" id="KW-0677">Repeat</keyword>
<evidence type="ECO:0000259" key="7">
    <source>
        <dbReference type="PROSITE" id="PS51294"/>
    </source>
</evidence>
<feature type="domain" description="HTH myb-type" evidence="7">
    <location>
        <begin position="59"/>
        <end position="106"/>
    </location>
</feature>
<feature type="region of interest" description="Disordered" evidence="5">
    <location>
        <begin position="15"/>
        <end position="61"/>
    </location>
</feature>
<dbReference type="Proteomes" id="UP000325081">
    <property type="component" value="Unassembled WGS sequence"/>
</dbReference>
<evidence type="ECO:0000256" key="2">
    <source>
        <dbReference type="ARBA" id="ARBA00022737"/>
    </source>
</evidence>
<dbReference type="SUPFAM" id="SSF46689">
    <property type="entry name" value="Homeodomain-like"/>
    <property type="match status" value="1"/>
</dbReference>
<dbReference type="Gene3D" id="1.10.10.60">
    <property type="entry name" value="Homeodomain-like"/>
    <property type="match status" value="1"/>
</dbReference>
<evidence type="ECO:0000256" key="4">
    <source>
        <dbReference type="ARBA" id="ARBA00023242"/>
    </source>
</evidence>
<evidence type="ECO:0000259" key="6">
    <source>
        <dbReference type="PROSITE" id="PS50090"/>
    </source>
</evidence>
<dbReference type="SMART" id="SM00717">
    <property type="entry name" value="SANT"/>
    <property type="match status" value="1"/>
</dbReference>
<sequence length="304" mass="34057">MVKNSCPEMQKAFWDEREDGKTFGYGSKQQGAGQRRSGKSSREKWSNNNNQKLDPRQKSFTPQEEDLVIQLHAAIGSRWPIIAQQLPGKTDSDIKILWNSKLRKKLSAMGIDPVTHKPFSQILADYGNIGAFPKARSTHFSSLSKDLKKPAIIFNKSTEQFQKCPQTLIPTHFSSSSSSSSSSPPIDLYSQLQAVNFITEASNYTKTENNTAKECESYSGFSWGDFFLEEPFSGQEADGQENRGAFLEIDKNVEGKGKCGAVEDKNVGFFEGPSSSKSFVDAMLENQDAMFSQLSCFYEEPFYY</sequence>
<proteinExistence type="predicted"/>
<dbReference type="PANTHER" id="PTHR47994:SF5">
    <property type="entry name" value="F14D16.11-RELATED"/>
    <property type="match status" value="1"/>
</dbReference>
<dbReference type="InterPro" id="IPR017930">
    <property type="entry name" value="Myb_dom"/>
</dbReference>
<dbReference type="FunFam" id="1.10.10.60:FF:000645">
    <property type="entry name" value="Os07g0634900 protein"/>
    <property type="match status" value="1"/>
</dbReference>
<feature type="compositionally biased region" description="Polar residues" evidence="5">
    <location>
        <begin position="46"/>
        <end position="61"/>
    </location>
</feature>
<dbReference type="PANTHER" id="PTHR47994">
    <property type="entry name" value="F14D16.11-RELATED"/>
    <property type="match status" value="1"/>
</dbReference>
<dbReference type="CDD" id="cd00167">
    <property type="entry name" value="SANT"/>
    <property type="match status" value="1"/>
</dbReference>
<keyword evidence="3 8" id="KW-0238">DNA-binding</keyword>
<evidence type="ECO:0000256" key="3">
    <source>
        <dbReference type="ARBA" id="ARBA00023125"/>
    </source>
</evidence>